<dbReference type="Gene3D" id="3.60.15.10">
    <property type="entry name" value="Ribonuclease Z/Hydroxyacylglutathione hydrolase-like"/>
    <property type="match status" value="1"/>
</dbReference>
<dbReference type="KEGG" id="hdf:AArcSl_2815"/>
<dbReference type="InterPro" id="IPR036866">
    <property type="entry name" value="RibonucZ/Hydroxyglut_hydro"/>
</dbReference>
<evidence type="ECO:0000259" key="1">
    <source>
        <dbReference type="SMART" id="SM00849"/>
    </source>
</evidence>
<reference evidence="3" key="1">
    <citation type="submission" date="2017-11" db="EMBL/GenBank/DDBJ databases">
        <title>Phenotypic and genomic properties of facultatively anaerobic sulfur-reducing natronoarchaea from hypersaline soda lakes.</title>
        <authorList>
            <person name="Sorokin D.Y."/>
            <person name="Kublanov I.V."/>
            <person name="Roman P."/>
            <person name="Sinninghe Damste J.S."/>
            <person name="Golyshin P.N."/>
            <person name="Rojo D."/>
            <person name="Ciordia S."/>
            <person name="Mena M.D.C."/>
            <person name="Ferrer M."/>
            <person name="Messina E."/>
            <person name="Smedile F."/>
            <person name="La Spada G."/>
            <person name="La Cono V."/>
            <person name="Yakimov M.M."/>
        </authorList>
    </citation>
    <scope>NUCLEOTIDE SEQUENCE [LARGE SCALE GENOMIC DNA]</scope>
    <source>
        <strain evidence="3">AArc-Sl</strain>
    </source>
</reference>
<dbReference type="PANTHER" id="PTHR46018:SF3">
    <property type="entry name" value="ARYLSULFATASE"/>
    <property type="match status" value="1"/>
</dbReference>
<gene>
    <name evidence="2" type="primary">rnz2</name>
    <name evidence="2" type="ORF">AArcSl_2815</name>
</gene>
<keyword evidence="3" id="KW-1185">Reference proteome</keyword>
<dbReference type="EC" id="3.1.26.11" evidence="2"/>
<evidence type="ECO:0000313" key="2">
    <source>
        <dbReference type="EMBL" id="AUX10430.1"/>
    </source>
</evidence>
<dbReference type="GO" id="GO:0042781">
    <property type="term" value="F:3'-tRNA processing endoribonuclease activity"/>
    <property type="evidence" value="ECO:0007669"/>
    <property type="project" value="UniProtKB-EC"/>
</dbReference>
<protein>
    <submittedName>
        <fullName evidence="2">Ribonuclease Z</fullName>
        <ecNumber evidence="2">3.1.26.11</ecNumber>
    </submittedName>
</protein>
<evidence type="ECO:0000313" key="3">
    <source>
        <dbReference type="Proteomes" id="UP000263012"/>
    </source>
</evidence>
<organism evidence="2 3">
    <name type="scientific">Halalkaliarchaeum desulfuricum</name>
    <dbReference type="NCBI Taxonomy" id="2055893"/>
    <lineage>
        <taxon>Archaea</taxon>
        <taxon>Methanobacteriati</taxon>
        <taxon>Methanobacteriota</taxon>
        <taxon>Stenosarchaea group</taxon>
        <taxon>Halobacteria</taxon>
        <taxon>Halobacteriales</taxon>
        <taxon>Haloferacaceae</taxon>
        <taxon>Halalkaliarchaeum</taxon>
    </lineage>
</organism>
<dbReference type="Proteomes" id="UP000263012">
    <property type="component" value="Chromosome"/>
</dbReference>
<name>A0A343TMV8_9EURY</name>
<dbReference type="SUPFAM" id="SSF56281">
    <property type="entry name" value="Metallo-hydrolase/oxidoreductase"/>
    <property type="match status" value="1"/>
</dbReference>
<sequence length="250" mass="26198">MTILGTGAALATGDRVQTGLLVDVSGSTLLVDCGSGVLHRLAGVGRDPTEIDAVLLSHTHLDHVSDLPGLVKARWMIDQSPTQIIGPPGTPDDVGPLFEIDGQSDRVEVSSFETGAKPGDRIEIDVPGTTCESVSATPTVHSRQGVGYRFGTRFGFAGDTEASATLLAFFDGVDVLVHDCAFPSGGEPDNHPTPEALAEALESADPDIDRLYLTHLYPDAACRADEAREIVAEATDAAVHVADDTDDVVE</sequence>
<accession>A0A343TMV8</accession>
<dbReference type="Pfam" id="PF12706">
    <property type="entry name" value="Lactamase_B_2"/>
    <property type="match status" value="1"/>
</dbReference>
<dbReference type="SMART" id="SM00849">
    <property type="entry name" value="Lactamase_B"/>
    <property type="match status" value="1"/>
</dbReference>
<keyword evidence="2" id="KW-0378">Hydrolase</keyword>
<dbReference type="PANTHER" id="PTHR46018">
    <property type="entry name" value="ZINC PHOSPHODIESTERASE ELAC PROTEIN 1"/>
    <property type="match status" value="1"/>
</dbReference>
<feature type="domain" description="Metallo-beta-lactamase" evidence="1">
    <location>
        <begin position="16"/>
        <end position="215"/>
    </location>
</feature>
<dbReference type="EMBL" id="CP025066">
    <property type="protein sequence ID" value="AUX10430.1"/>
    <property type="molecule type" value="Genomic_DNA"/>
</dbReference>
<proteinExistence type="predicted"/>
<dbReference type="InterPro" id="IPR001279">
    <property type="entry name" value="Metallo-B-lactamas"/>
</dbReference>
<dbReference type="AlphaFoldDB" id="A0A343TMV8"/>